<dbReference type="PANTHER" id="PTHR33112:SF16">
    <property type="entry name" value="HETEROKARYON INCOMPATIBILITY DOMAIN-CONTAINING PROTEIN"/>
    <property type="match status" value="1"/>
</dbReference>
<gene>
    <name evidence="2" type="ORF">OEA41_004079</name>
</gene>
<accession>A0AAD9Z5G4</accession>
<sequence>MILQMESGSRASRRKNLLQDVSNAQLCPAGVVQIDEGPAKPFYSGRAMPAWQVDFGLIREWIEFCQEDHTFPNYSHNPDAGVVVTPRFRVINVRKRIVIMAPPAVRYLALSYTYSPPRVTEGLYWTNLADVKSSDDAMPFSVKLSANLPQTIEDTFVVITELGEAYIWIGAYYIVQDDLEEKLSEISNMGRVYGKAVLTIVAGYGEEANTGLSGVQPGSRDPKRQY</sequence>
<proteinExistence type="predicted"/>
<reference evidence="2" key="1">
    <citation type="submission" date="2022-11" db="EMBL/GenBank/DDBJ databases">
        <title>Chromosomal genome sequence assembly and mating type (MAT) locus characterization of the leprose asexual lichenized fungus Lepraria neglecta (Nyl.) Erichsen.</title>
        <authorList>
            <person name="Allen J.L."/>
            <person name="Pfeffer B."/>
        </authorList>
    </citation>
    <scope>NUCLEOTIDE SEQUENCE</scope>
    <source>
        <strain evidence="2">Allen 5258</strain>
    </source>
</reference>
<comment type="caution">
    <text evidence="2">The sequence shown here is derived from an EMBL/GenBank/DDBJ whole genome shotgun (WGS) entry which is preliminary data.</text>
</comment>
<dbReference type="Proteomes" id="UP001276659">
    <property type="component" value="Unassembled WGS sequence"/>
</dbReference>
<evidence type="ECO:0000313" key="3">
    <source>
        <dbReference type="Proteomes" id="UP001276659"/>
    </source>
</evidence>
<feature type="domain" description="Heterokaryon incompatibility" evidence="1">
    <location>
        <begin position="107"/>
        <end position="223"/>
    </location>
</feature>
<keyword evidence="3" id="KW-1185">Reference proteome</keyword>
<dbReference type="Pfam" id="PF06985">
    <property type="entry name" value="HET"/>
    <property type="match status" value="1"/>
</dbReference>
<protein>
    <recommendedName>
        <fullName evidence="1">Heterokaryon incompatibility domain-containing protein</fullName>
    </recommendedName>
</protein>
<dbReference type="InterPro" id="IPR010730">
    <property type="entry name" value="HET"/>
</dbReference>
<organism evidence="2 3">
    <name type="scientific">Lepraria neglecta</name>
    <dbReference type="NCBI Taxonomy" id="209136"/>
    <lineage>
        <taxon>Eukaryota</taxon>
        <taxon>Fungi</taxon>
        <taxon>Dikarya</taxon>
        <taxon>Ascomycota</taxon>
        <taxon>Pezizomycotina</taxon>
        <taxon>Lecanoromycetes</taxon>
        <taxon>OSLEUM clade</taxon>
        <taxon>Lecanoromycetidae</taxon>
        <taxon>Lecanorales</taxon>
        <taxon>Lecanorineae</taxon>
        <taxon>Stereocaulaceae</taxon>
        <taxon>Lepraria</taxon>
    </lineage>
</organism>
<name>A0AAD9Z5G4_9LECA</name>
<evidence type="ECO:0000259" key="1">
    <source>
        <dbReference type="Pfam" id="PF06985"/>
    </source>
</evidence>
<dbReference type="EMBL" id="JASNWA010000008">
    <property type="protein sequence ID" value="KAK3171995.1"/>
    <property type="molecule type" value="Genomic_DNA"/>
</dbReference>
<dbReference type="PANTHER" id="PTHR33112">
    <property type="entry name" value="DOMAIN PROTEIN, PUTATIVE-RELATED"/>
    <property type="match status" value="1"/>
</dbReference>
<dbReference type="AlphaFoldDB" id="A0AAD9Z5G4"/>
<evidence type="ECO:0000313" key="2">
    <source>
        <dbReference type="EMBL" id="KAK3171995.1"/>
    </source>
</evidence>